<accession>A0A5Q4Z8S6</accession>
<organism evidence="1 2">
    <name type="scientific">Paraburkholderia dioscoreae</name>
    <dbReference type="NCBI Taxonomy" id="2604047"/>
    <lineage>
        <taxon>Bacteria</taxon>
        <taxon>Pseudomonadati</taxon>
        <taxon>Pseudomonadota</taxon>
        <taxon>Betaproteobacteria</taxon>
        <taxon>Burkholderiales</taxon>
        <taxon>Burkholderiaceae</taxon>
        <taxon>Paraburkholderia</taxon>
    </lineage>
</organism>
<dbReference type="AlphaFoldDB" id="A0A5Q4Z8S6"/>
<name>A0A5Q4Z8S6_9BURK</name>
<gene>
    <name evidence="1" type="ORF">PDMSB3_0295</name>
</gene>
<keyword evidence="2" id="KW-1185">Reference proteome</keyword>
<reference evidence="1 2" key="1">
    <citation type="submission" date="2019-08" db="EMBL/GenBank/DDBJ databases">
        <authorList>
            <person name="Herpell B J."/>
        </authorList>
    </citation>
    <scope>NUCLEOTIDE SEQUENCE [LARGE SCALE GENOMIC DNA]</scope>
    <source>
        <strain evidence="2">Msb3</strain>
    </source>
</reference>
<evidence type="ECO:0000313" key="2">
    <source>
        <dbReference type="Proteomes" id="UP000325811"/>
    </source>
</evidence>
<proteinExistence type="predicted"/>
<dbReference type="KEGG" id="pdio:PDMSB3_0295"/>
<protein>
    <submittedName>
        <fullName evidence="1">Uncharacterized protein</fullName>
    </submittedName>
</protein>
<dbReference type="EMBL" id="LR699553">
    <property type="protein sequence ID" value="VVD26757.1"/>
    <property type="molecule type" value="Genomic_DNA"/>
</dbReference>
<dbReference type="Proteomes" id="UP000325811">
    <property type="component" value="Chromosome I"/>
</dbReference>
<sequence>MAPGGPNLDTPMTKSPLVRALCRSEIRTGWRCRAAYWLAASAGAAAGADAPFFTFFFFGFLTCFTVGGEYELTELEPPGAAVWASATEAPKASETAVNNSVSFFIRFSPLTIAINEPTRFGRVWRGQAASVYKDENYVAANIQSFWPDIVGFPPRLAARCLQQRRQGPLRVRFRQ</sequence>
<evidence type="ECO:0000313" key="1">
    <source>
        <dbReference type="EMBL" id="VVD26757.1"/>
    </source>
</evidence>